<sequence length="129" mass="14010">MEEVAPTTSSRLIVKLPLQRENPAPRSSQTLSIRGVEAAEIQIIDDEGDLILTVLKAHSQQQTPLRTFKVSSKALSLASPLLNTISPTQQFFQTATLGKQSQTKGLTLVVGSPHGSTSKYLQKAVQLWS</sequence>
<evidence type="ECO:0000313" key="2">
    <source>
        <dbReference type="Proteomes" id="UP000474640"/>
    </source>
</evidence>
<gene>
    <name evidence="1" type="ORF">TWF970_007300</name>
</gene>
<name>A0A7C8RF93_ORBOL</name>
<accession>A0A7C8RF93</accession>
<reference evidence="1 2" key="1">
    <citation type="submission" date="2020-01" db="EMBL/GenBank/DDBJ databases">
        <authorList>
            <person name="Palmer J.M."/>
        </authorList>
    </citation>
    <scope>NUCLEOTIDE SEQUENCE [LARGE SCALE GENOMIC DNA]</scope>
    <source>
        <strain evidence="1 2">TWF970</strain>
    </source>
</reference>
<evidence type="ECO:0000313" key="1">
    <source>
        <dbReference type="EMBL" id="KAF3287585.1"/>
    </source>
</evidence>
<comment type="caution">
    <text evidence="1">The sequence shown here is derived from an EMBL/GenBank/DDBJ whole genome shotgun (WGS) entry which is preliminary data.</text>
</comment>
<organism evidence="1 2">
    <name type="scientific">Orbilia oligospora</name>
    <name type="common">Nematode-trapping fungus</name>
    <name type="synonym">Arthrobotrys oligospora</name>
    <dbReference type="NCBI Taxonomy" id="2813651"/>
    <lineage>
        <taxon>Eukaryota</taxon>
        <taxon>Fungi</taxon>
        <taxon>Dikarya</taxon>
        <taxon>Ascomycota</taxon>
        <taxon>Pezizomycotina</taxon>
        <taxon>Orbiliomycetes</taxon>
        <taxon>Orbiliales</taxon>
        <taxon>Orbiliaceae</taxon>
        <taxon>Orbilia</taxon>
    </lineage>
</organism>
<dbReference type="Proteomes" id="UP000474640">
    <property type="component" value="Unassembled WGS sequence"/>
</dbReference>
<dbReference type="EMBL" id="JAABOJ010000004">
    <property type="protein sequence ID" value="KAF3287585.1"/>
    <property type="molecule type" value="Genomic_DNA"/>
</dbReference>
<protein>
    <submittedName>
        <fullName evidence="1">Uncharacterized protein</fullName>
    </submittedName>
</protein>
<dbReference type="AlphaFoldDB" id="A0A7C8RF93"/>
<proteinExistence type="predicted"/>